<evidence type="ECO:0000313" key="2">
    <source>
        <dbReference type="Proteomes" id="UP000828390"/>
    </source>
</evidence>
<reference evidence="1" key="1">
    <citation type="journal article" date="2019" name="bioRxiv">
        <title>The Genome of the Zebra Mussel, Dreissena polymorpha: A Resource for Invasive Species Research.</title>
        <authorList>
            <person name="McCartney M.A."/>
            <person name="Auch B."/>
            <person name="Kono T."/>
            <person name="Mallez S."/>
            <person name="Zhang Y."/>
            <person name="Obille A."/>
            <person name="Becker A."/>
            <person name="Abrahante J.E."/>
            <person name="Garbe J."/>
            <person name="Badalamenti J.P."/>
            <person name="Herman A."/>
            <person name="Mangelson H."/>
            <person name="Liachko I."/>
            <person name="Sullivan S."/>
            <person name="Sone E.D."/>
            <person name="Koren S."/>
            <person name="Silverstein K.A.T."/>
            <person name="Beckman K.B."/>
            <person name="Gohl D.M."/>
        </authorList>
    </citation>
    <scope>NUCLEOTIDE SEQUENCE</scope>
    <source>
        <strain evidence="1">Duluth1</strain>
        <tissue evidence="1">Whole animal</tissue>
    </source>
</reference>
<keyword evidence="2" id="KW-1185">Reference proteome</keyword>
<reference evidence="1" key="2">
    <citation type="submission" date="2020-11" db="EMBL/GenBank/DDBJ databases">
        <authorList>
            <person name="McCartney M.A."/>
            <person name="Auch B."/>
            <person name="Kono T."/>
            <person name="Mallez S."/>
            <person name="Becker A."/>
            <person name="Gohl D.M."/>
            <person name="Silverstein K.A.T."/>
            <person name="Koren S."/>
            <person name="Bechman K.B."/>
            <person name="Herman A."/>
            <person name="Abrahante J.E."/>
            <person name="Garbe J."/>
        </authorList>
    </citation>
    <scope>NUCLEOTIDE SEQUENCE</scope>
    <source>
        <strain evidence="1">Duluth1</strain>
        <tissue evidence="1">Whole animal</tissue>
    </source>
</reference>
<protein>
    <submittedName>
        <fullName evidence="1">Uncharacterized protein</fullName>
    </submittedName>
</protein>
<accession>A0A9D4D4Q3</accession>
<evidence type="ECO:0000313" key="1">
    <source>
        <dbReference type="EMBL" id="KAH3739111.1"/>
    </source>
</evidence>
<dbReference type="EMBL" id="JAIWYP010000011">
    <property type="protein sequence ID" value="KAH3739111.1"/>
    <property type="molecule type" value="Genomic_DNA"/>
</dbReference>
<dbReference type="Proteomes" id="UP000828390">
    <property type="component" value="Unassembled WGS sequence"/>
</dbReference>
<sequence>MCSYAAQNIWYKLVANSSTQTSGKVYDATTHVCTSFDAVVLLERSKTAFIASWYSGGWTACDNNWHCLFSGV</sequence>
<comment type="caution">
    <text evidence="1">The sequence shown here is derived from an EMBL/GenBank/DDBJ whole genome shotgun (WGS) entry which is preliminary data.</text>
</comment>
<name>A0A9D4D4Q3_DREPO</name>
<organism evidence="1 2">
    <name type="scientific">Dreissena polymorpha</name>
    <name type="common">Zebra mussel</name>
    <name type="synonym">Mytilus polymorpha</name>
    <dbReference type="NCBI Taxonomy" id="45954"/>
    <lineage>
        <taxon>Eukaryota</taxon>
        <taxon>Metazoa</taxon>
        <taxon>Spiralia</taxon>
        <taxon>Lophotrochozoa</taxon>
        <taxon>Mollusca</taxon>
        <taxon>Bivalvia</taxon>
        <taxon>Autobranchia</taxon>
        <taxon>Heteroconchia</taxon>
        <taxon>Euheterodonta</taxon>
        <taxon>Imparidentia</taxon>
        <taxon>Neoheterodontei</taxon>
        <taxon>Myida</taxon>
        <taxon>Dreissenoidea</taxon>
        <taxon>Dreissenidae</taxon>
        <taxon>Dreissena</taxon>
    </lineage>
</organism>
<gene>
    <name evidence="1" type="ORF">DPMN_045758</name>
</gene>
<dbReference type="AlphaFoldDB" id="A0A9D4D4Q3"/>
<proteinExistence type="predicted"/>